<dbReference type="PANTHER" id="PTHR43537:SF5">
    <property type="entry name" value="UXU OPERON TRANSCRIPTIONAL REGULATOR"/>
    <property type="match status" value="1"/>
</dbReference>
<name>A0A0F6R1N2_9CORY</name>
<dbReference type="CDD" id="cd07377">
    <property type="entry name" value="WHTH_GntR"/>
    <property type="match status" value="1"/>
</dbReference>
<dbReference type="RefSeq" id="WP_046440504.1">
    <property type="nucleotide sequence ID" value="NZ_CP011312.1"/>
</dbReference>
<evidence type="ECO:0000256" key="3">
    <source>
        <dbReference type="ARBA" id="ARBA00023163"/>
    </source>
</evidence>
<dbReference type="EMBL" id="CP011312">
    <property type="protein sequence ID" value="AKE41965.1"/>
    <property type="molecule type" value="Genomic_DNA"/>
</dbReference>
<sequence length="243" mass="27185">MAPRKATAAAKAFDGIVDYIRVKRLNPGDLLPAEQELCEIIGCSRSSIREAMRTLASLDIVEVRHGHGTYVSKMSLDPLIQGLILRVLLSTDSSLTALLDIVDLRAAIDHSLAEELAEAWKSRDITPLLNLVNNMREHHKREESFALDDRAFHKTLLAPIKNPLTKELSDAFWQVHMTVLPPLNIELPEDVKHTIDAHQAMVEALHAGNAKKFNKLVDKHYAPLRNSIARYAKLEQNNPNDTA</sequence>
<dbReference type="SMART" id="SM00345">
    <property type="entry name" value="HTH_GNTR"/>
    <property type="match status" value="1"/>
</dbReference>
<dbReference type="PRINTS" id="PR00035">
    <property type="entry name" value="HTHGNTR"/>
</dbReference>
<dbReference type="InterPro" id="IPR036388">
    <property type="entry name" value="WH-like_DNA-bd_sf"/>
</dbReference>
<dbReference type="Gene3D" id="1.10.10.10">
    <property type="entry name" value="Winged helix-like DNA-binding domain superfamily/Winged helix DNA-binding domain"/>
    <property type="match status" value="1"/>
</dbReference>
<dbReference type="InterPro" id="IPR036390">
    <property type="entry name" value="WH_DNA-bd_sf"/>
</dbReference>
<dbReference type="OrthoDB" id="7989071at2"/>
<evidence type="ECO:0000259" key="4">
    <source>
        <dbReference type="PROSITE" id="PS50949"/>
    </source>
</evidence>
<dbReference type="PROSITE" id="PS50949">
    <property type="entry name" value="HTH_GNTR"/>
    <property type="match status" value="1"/>
</dbReference>
<dbReference type="SUPFAM" id="SSF46785">
    <property type="entry name" value="Winged helix' DNA-binding domain"/>
    <property type="match status" value="1"/>
</dbReference>
<dbReference type="InterPro" id="IPR008920">
    <property type="entry name" value="TF_FadR/GntR_C"/>
</dbReference>
<keyword evidence="3" id="KW-0804">Transcription</keyword>
<dbReference type="GO" id="GO:0003700">
    <property type="term" value="F:DNA-binding transcription factor activity"/>
    <property type="evidence" value="ECO:0007669"/>
    <property type="project" value="InterPro"/>
</dbReference>
<dbReference type="Gene3D" id="1.20.120.530">
    <property type="entry name" value="GntR ligand-binding domain-like"/>
    <property type="match status" value="1"/>
</dbReference>
<accession>A0A0F6R1N2</accession>
<dbReference type="GO" id="GO:0003677">
    <property type="term" value="F:DNA binding"/>
    <property type="evidence" value="ECO:0007669"/>
    <property type="project" value="UniProtKB-KW"/>
</dbReference>
<keyword evidence="1" id="KW-0805">Transcription regulation</keyword>
<keyword evidence="6" id="KW-1185">Reference proteome</keyword>
<dbReference type="KEGG" id="cku:UL82_09125"/>
<dbReference type="Pfam" id="PF00392">
    <property type="entry name" value="GntR"/>
    <property type="match status" value="1"/>
</dbReference>
<dbReference type="STRING" id="35755.UL82_09125"/>
<organism evidence="5 6">
    <name type="scientific">Corynebacterium kutscheri</name>
    <dbReference type="NCBI Taxonomy" id="35755"/>
    <lineage>
        <taxon>Bacteria</taxon>
        <taxon>Bacillati</taxon>
        <taxon>Actinomycetota</taxon>
        <taxon>Actinomycetes</taxon>
        <taxon>Mycobacteriales</taxon>
        <taxon>Corynebacteriaceae</taxon>
        <taxon>Corynebacterium</taxon>
    </lineage>
</organism>
<gene>
    <name evidence="5" type="ORF">UL82_09125</name>
</gene>
<dbReference type="HOGENOM" id="CLU_017584_9_3_11"/>
<dbReference type="Pfam" id="PF07729">
    <property type="entry name" value="FCD"/>
    <property type="match status" value="1"/>
</dbReference>
<dbReference type="AlphaFoldDB" id="A0A0F6R1N2"/>
<dbReference type="Proteomes" id="UP000033457">
    <property type="component" value="Chromosome"/>
</dbReference>
<dbReference type="PANTHER" id="PTHR43537">
    <property type="entry name" value="TRANSCRIPTIONAL REGULATOR, GNTR FAMILY"/>
    <property type="match status" value="1"/>
</dbReference>
<evidence type="ECO:0000313" key="6">
    <source>
        <dbReference type="Proteomes" id="UP000033457"/>
    </source>
</evidence>
<dbReference type="SUPFAM" id="SSF48008">
    <property type="entry name" value="GntR ligand-binding domain-like"/>
    <property type="match status" value="1"/>
</dbReference>
<dbReference type="InterPro" id="IPR011711">
    <property type="entry name" value="GntR_C"/>
</dbReference>
<dbReference type="SMART" id="SM00895">
    <property type="entry name" value="FCD"/>
    <property type="match status" value="1"/>
</dbReference>
<proteinExistence type="predicted"/>
<evidence type="ECO:0000256" key="1">
    <source>
        <dbReference type="ARBA" id="ARBA00023015"/>
    </source>
</evidence>
<dbReference type="InterPro" id="IPR000524">
    <property type="entry name" value="Tscrpt_reg_HTH_GntR"/>
</dbReference>
<evidence type="ECO:0000313" key="5">
    <source>
        <dbReference type="EMBL" id="AKE41965.1"/>
    </source>
</evidence>
<evidence type="ECO:0000256" key="2">
    <source>
        <dbReference type="ARBA" id="ARBA00023125"/>
    </source>
</evidence>
<keyword evidence="2" id="KW-0238">DNA-binding</keyword>
<feature type="domain" description="HTH gntR-type" evidence="4">
    <location>
        <begin position="6"/>
        <end position="74"/>
    </location>
</feature>
<protein>
    <submittedName>
        <fullName evidence="5">Transcriptional regulator</fullName>
    </submittedName>
</protein>
<reference evidence="5 6" key="1">
    <citation type="journal article" date="2015" name="Genome Announc.">
        <title>Complete Genome Sequence of Corynebacterium kutscheri DSM 20755, a Corynebacterial Type Strain with Remarkably Low G+C Content of Chromosomal DNA.</title>
        <authorList>
            <person name="Ruckert C."/>
            <person name="Albersmeier A."/>
            <person name="Winkler A."/>
            <person name="Tauch A."/>
        </authorList>
    </citation>
    <scope>NUCLEOTIDE SEQUENCE [LARGE SCALE GENOMIC DNA]</scope>
    <source>
        <strain evidence="5 6">DSM 20755</strain>
    </source>
</reference>